<dbReference type="STRING" id="710685.MycrhN_1167"/>
<evidence type="ECO:0000256" key="1">
    <source>
        <dbReference type="SAM" id="SignalP"/>
    </source>
</evidence>
<evidence type="ECO:0008006" key="4">
    <source>
        <dbReference type="Google" id="ProtNLM"/>
    </source>
</evidence>
<organism evidence="2 3">
    <name type="scientific">Mycolicibacterium rhodesiae (strain NBB3)</name>
    <name type="common">Mycobacterium rhodesiae</name>
    <dbReference type="NCBI Taxonomy" id="710685"/>
    <lineage>
        <taxon>Bacteria</taxon>
        <taxon>Bacillati</taxon>
        <taxon>Actinomycetota</taxon>
        <taxon>Actinomycetes</taxon>
        <taxon>Mycobacteriales</taxon>
        <taxon>Mycobacteriaceae</taxon>
        <taxon>Mycolicibacterium</taxon>
    </lineage>
</organism>
<dbReference type="KEGG" id="mrh:MycrhN_1167"/>
<protein>
    <recommendedName>
        <fullName evidence="4">DUF2599 domain-containing protein</fullName>
    </recommendedName>
</protein>
<dbReference type="PATRIC" id="fig|710685.3.peg.1175"/>
<name>G8RW49_MYCRN</name>
<feature type="signal peptide" evidence="1">
    <location>
        <begin position="1"/>
        <end position="21"/>
    </location>
</feature>
<accession>G8RW49</accession>
<dbReference type="AlphaFoldDB" id="G8RW49"/>
<dbReference type="InterPro" id="IPR019719">
    <property type="entry name" value="DUF2599"/>
</dbReference>
<sequence length="131" mass="14227">MTAVAAAGALVPLVFSPVATANPAPPPPYVDHVEWAKWGDLSSLRVYPTVAGRQASVIAPTDVGEAWTEVLRLSPDADMPGMWDQFVCHWDYAERVQPGKTSWNLEPWRPAVDRNTLLATACNPGGTEEPF</sequence>
<dbReference type="eggNOG" id="ENOG5033526">
    <property type="taxonomic scope" value="Bacteria"/>
</dbReference>
<dbReference type="OrthoDB" id="4412570at2"/>
<feature type="chain" id="PRO_5003515989" description="DUF2599 domain-containing protein" evidence="1">
    <location>
        <begin position="22"/>
        <end position="131"/>
    </location>
</feature>
<dbReference type="Proteomes" id="UP000005442">
    <property type="component" value="Chromosome"/>
</dbReference>
<dbReference type="Pfam" id="PF10783">
    <property type="entry name" value="DUF2599"/>
    <property type="match status" value="1"/>
</dbReference>
<keyword evidence="3" id="KW-1185">Reference proteome</keyword>
<proteinExistence type="predicted"/>
<keyword evidence="1" id="KW-0732">Signal</keyword>
<evidence type="ECO:0000313" key="2">
    <source>
        <dbReference type="EMBL" id="AEV71790.1"/>
    </source>
</evidence>
<gene>
    <name evidence="2" type="ordered locus">MycrhN_1167</name>
</gene>
<reference evidence="2 3" key="1">
    <citation type="submission" date="2011-12" db="EMBL/GenBank/DDBJ databases">
        <title>Complete sequence of Mycobacterium rhodesiae NBB3.</title>
        <authorList>
            <consortium name="US DOE Joint Genome Institute"/>
            <person name="Lucas S."/>
            <person name="Han J."/>
            <person name="Lapidus A."/>
            <person name="Cheng J.-F."/>
            <person name="Goodwin L."/>
            <person name="Pitluck S."/>
            <person name="Peters L."/>
            <person name="Mikhailova N."/>
            <person name="Gu W."/>
            <person name="Detter J.C."/>
            <person name="Han C."/>
            <person name="Tapia R."/>
            <person name="Land M."/>
            <person name="Hauser L."/>
            <person name="Kyrpides N."/>
            <person name="Ivanova N."/>
            <person name="Pagani I."/>
            <person name="Mattes T."/>
            <person name="Holmes A."/>
            <person name="Rutledge P."/>
            <person name="Paulsen I."/>
            <person name="Coleman N."/>
            <person name="Woyke T."/>
        </authorList>
    </citation>
    <scope>NUCLEOTIDE SEQUENCE [LARGE SCALE GENOMIC DNA]</scope>
    <source>
        <strain evidence="2 3">NBB3</strain>
    </source>
</reference>
<dbReference type="HOGENOM" id="CLU_127583_1_0_11"/>
<dbReference type="RefSeq" id="WP_014209605.1">
    <property type="nucleotide sequence ID" value="NC_016604.1"/>
</dbReference>
<evidence type="ECO:0000313" key="3">
    <source>
        <dbReference type="Proteomes" id="UP000005442"/>
    </source>
</evidence>
<dbReference type="EMBL" id="CP003169">
    <property type="protein sequence ID" value="AEV71790.1"/>
    <property type="molecule type" value="Genomic_DNA"/>
</dbReference>